<feature type="transmembrane region" description="Helical" evidence="6">
    <location>
        <begin position="488"/>
        <end position="509"/>
    </location>
</feature>
<dbReference type="PROSITE" id="PS50850">
    <property type="entry name" value="MFS"/>
    <property type="match status" value="1"/>
</dbReference>
<feature type="transmembrane region" description="Helical" evidence="6">
    <location>
        <begin position="381"/>
        <end position="408"/>
    </location>
</feature>
<keyword evidence="3 6" id="KW-1133">Transmembrane helix</keyword>
<feature type="region of interest" description="Disordered" evidence="5">
    <location>
        <begin position="19"/>
        <end position="80"/>
    </location>
</feature>
<proteinExistence type="predicted"/>
<dbReference type="SUPFAM" id="SSF103473">
    <property type="entry name" value="MFS general substrate transporter"/>
    <property type="match status" value="1"/>
</dbReference>
<dbReference type="InterPro" id="IPR020846">
    <property type="entry name" value="MFS_dom"/>
</dbReference>
<feature type="transmembrane region" description="Helical" evidence="6">
    <location>
        <begin position="267"/>
        <end position="289"/>
    </location>
</feature>
<evidence type="ECO:0000256" key="6">
    <source>
        <dbReference type="SAM" id="Phobius"/>
    </source>
</evidence>
<feature type="transmembrane region" description="Helical" evidence="6">
    <location>
        <begin position="521"/>
        <end position="544"/>
    </location>
</feature>
<evidence type="ECO:0000313" key="8">
    <source>
        <dbReference type="EMBL" id="CAK4031008.1"/>
    </source>
</evidence>
<dbReference type="PROSITE" id="PS00216">
    <property type="entry name" value="SUGAR_TRANSPORT_1"/>
    <property type="match status" value="1"/>
</dbReference>
<feature type="compositionally biased region" description="Basic and acidic residues" evidence="5">
    <location>
        <begin position="48"/>
        <end position="68"/>
    </location>
</feature>
<sequence length="627" mass="69131">MDAGDPIIEAEVALDAEALAREQQNRKHKRGEQAAQAAKGGITTHSYAEVEERHEADEESPLLRRREDGEDDEEVDRRPSWPGSIDFQHLPWYKRPSIFWVIGPFFVMACAFGGIITPKLNLILELICREYISERMMHHPGFTRVPVDFNDGDNLQCRIPEVQSRVAQFTLWGNLLSGILAAFTSPKLGALSDRYGRKPILIITSIGTVLGEIVTIAAAKYPATFPVYLLLLSYALDGLTGSFILAMSISNAYATDCTPPNRRNVAFGYFHASLFTGIALGPILAGYIVKWTGQIVAVFYILTSVHIGFILFVALVVPESLSEKRQVVARESHKDVLSKRDPDRDPKWDWINQLRALNVLEPLKILHPTGPGSSPALRRNLLVLAAVDTIVFGVAMGSMTVIVIYMNIQFGWRTFESGRYLTIVNSCRVICLLVLLPALTRIFRGKPDSKKTKHQGSDRFDLVVLRVAICFDILGFLGFTLARTGPPFILSGVIASIGGIGSPTLQSSLTKHVPAERTGQLLGAMGLLHALARVVAPAVFNAIYSATVGSFRQTVFVCLCSTFGLAFLVSLFLRPHVYYDEDEAARTRENPPTAEQSNSEEHRLPIVSAVSAAFRAVLDKILAVFAR</sequence>
<feature type="transmembrane region" description="Helical" evidence="6">
    <location>
        <begin position="295"/>
        <end position="317"/>
    </location>
</feature>
<evidence type="ECO:0000256" key="1">
    <source>
        <dbReference type="ARBA" id="ARBA00004141"/>
    </source>
</evidence>
<protein>
    <submittedName>
        <fullName evidence="8">MFS general substrate transporter</fullName>
    </submittedName>
</protein>
<dbReference type="GO" id="GO:0022857">
    <property type="term" value="F:transmembrane transporter activity"/>
    <property type="evidence" value="ECO:0007669"/>
    <property type="project" value="InterPro"/>
</dbReference>
<feature type="transmembrane region" description="Helical" evidence="6">
    <location>
        <begin position="550"/>
        <end position="573"/>
    </location>
</feature>
<dbReference type="InterPro" id="IPR036259">
    <property type="entry name" value="MFS_trans_sf"/>
</dbReference>
<comment type="subcellular location">
    <subcellularLocation>
        <location evidence="1">Membrane</location>
        <topology evidence="1">Multi-pass membrane protein</topology>
    </subcellularLocation>
</comment>
<dbReference type="EMBL" id="CAVMBE010000043">
    <property type="protein sequence ID" value="CAK4031008.1"/>
    <property type="molecule type" value="Genomic_DNA"/>
</dbReference>
<feature type="transmembrane region" description="Helical" evidence="6">
    <location>
        <begin position="200"/>
        <end position="219"/>
    </location>
</feature>
<accession>A0AAI8Z229</accession>
<dbReference type="PANTHER" id="PTHR23507">
    <property type="entry name" value="ZGC:174356"/>
    <property type="match status" value="1"/>
</dbReference>
<dbReference type="Gene3D" id="1.20.1250.20">
    <property type="entry name" value="MFS general substrate transporter like domains"/>
    <property type="match status" value="1"/>
</dbReference>
<dbReference type="Proteomes" id="UP001296104">
    <property type="component" value="Unassembled WGS sequence"/>
</dbReference>
<name>A0AAI8Z229_9PEZI</name>
<gene>
    <name evidence="8" type="ORF">LECACI_7A006166</name>
</gene>
<reference evidence="8" key="1">
    <citation type="submission" date="2023-11" db="EMBL/GenBank/DDBJ databases">
        <authorList>
            <person name="Alioto T."/>
            <person name="Alioto T."/>
            <person name="Gomez Garrido J."/>
        </authorList>
    </citation>
    <scope>NUCLEOTIDE SEQUENCE</scope>
</reference>
<keyword evidence="9" id="KW-1185">Reference proteome</keyword>
<evidence type="ECO:0000256" key="5">
    <source>
        <dbReference type="SAM" id="MobiDB-lite"/>
    </source>
</evidence>
<feature type="transmembrane region" description="Helical" evidence="6">
    <location>
        <begin position="169"/>
        <end position="188"/>
    </location>
</feature>
<evidence type="ECO:0000256" key="2">
    <source>
        <dbReference type="ARBA" id="ARBA00022692"/>
    </source>
</evidence>
<evidence type="ECO:0000259" key="7">
    <source>
        <dbReference type="PROSITE" id="PS50850"/>
    </source>
</evidence>
<dbReference type="GO" id="GO:0016020">
    <property type="term" value="C:membrane"/>
    <property type="evidence" value="ECO:0007669"/>
    <property type="project" value="UniProtKB-SubCell"/>
</dbReference>
<dbReference type="Pfam" id="PF07690">
    <property type="entry name" value="MFS_1"/>
    <property type="match status" value="2"/>
</dbReference>
<dbReference type="InterPro" id="IPR011701">
    <property type="entry name" value="MFS"/>
</dbReference>
<comment type="caution">
    <text evidence="8">The sequence shown here is derived from an EMBL/GenBank/DDBJ whole genome shotgun (WGS) entry which is preliminary data.</text>
</comment>
<keyword evidence="2 6" id="KW-0812">Transmembrane</keyword>
<evidence type="ECO:0000256" key="3">
    <source>
        <dbReference type="ARBA" id="ARBA00022989"/>
    </source>
</evidence>
<dbReference type="InterPro" id="IPR005829">
    <property type="entry name" value="Sugar_transporter_CS"/>
</dbReference>
<feature type="transmembrane region" description="Helical" evidence="6">
    <location>
        <begin position="463"/>
        <end position="482"/>
    </location>
</feature>
<feature type="transmembrane region" description="Helical" evidence="6">
    <location>
        <begin position="225"/>
        <end position="246"/>
    </location>
</feature>
<feature type="transmembrane region" description="Helical" evidence="6">
    <location>
        <begin position="98"/>
        <end position="116"/>
    </location>
</feature>
<feature type="transmembrane region" description="Helical" evidence="6">
    <location>
        <begin position="420"/>
        <end position="443"/>
    </location>
</feature>
<feature type="domain" description="Major facilitator superfamily (MFS) profile" evidence="7">
    <location>
        <begin position="106"/>
        <end position="578"/>
    </location>
</feature>
<evidence type="ECO:0000256" key="4">
    <source>
        <dbReference type="ARBA" id="ARBA00023136"/>
    </source>
</evidence>
<dbReference type="PANTHER" id="PTHR23507:SF40">
    <property type="entry name" value="TETRACYCLINE-EFFLUX TRANSPORTER"/>
    <property type="match status" value="1"/>
</dbReference>
<dbReference type="AlphaFoldDB" id="A0AAI8Z229"/>
<keyword evidence="4 6" id="KW-0472">Membrane</keyword>
<organism evidence="8 9">
    <name type="scientific">Lecanosticta acicola</name>
    <dbReference type="NCBI Taxonomy" id="111012"/>
    <lineage>
        <taxon>Eukaryota</taxon>
        <taxon>Fungi</taxon>
        <taxon>Dikarya</taxon>
        <taxon>Ascomycota</taxon>
        <taxon>Pezizomycotina</taxon>
        <taxon>Dothideomycetes</taxon>
        <taxon>Dothideomycetidae</taxon>
        <taxon>Mycosphaerellales</taxon>
        <taxon>Mycosphaerellaceae</taxon>
        <taxon>Lecanosticta</taxon>
    </lineage>
</organism>
<evidence type="ECO:0000313" key="9">
    <source>
        <dbReference type="Proteomes" id="UP001296104"/>
    </source>
</evidence>